<comment type="caution">
    <text evidence="1">The sequence shown here is derived from an EMBL/GenBank/DDBJ whole genome shotgun (WGS) entry which is preliminary data.</text>
</comment>
<name>K2I850_9RHOB</name>
<evidence type="ECO:0000313" key="2">
    <source>
        <dbReference type="Proteomes" id="UP000006765"/>
    </source>
</evidence>
<sequence>MMAIITRFRENARKRSAYRRTLNELRSLPVDTALDLDIYPGDADRIARRAVYGF</sequence>
<dbReference type="EMBL" id="AMGO01000010">
    <property type="protein sequence ID" value="EKE45195.1"/>
    <property type="molecule type" value="Genomic_DNA"/>
</dbReference>
<keyword evidence="2" id="KW-1185">Reference proteome</keyword>
<dbReference type="AlphaFoldDB" id="K2I850"/>
<gene>
    <name evidence="1" type="ORF">OCGS_0673</name>
</gene>
<reference evidence="1 2" key="1">
    <citation type="journal article" date="2012" name="J. Bacteriol.">
        <title>Draft Genome Sequence of Oceaniovalibus guishaninsula JLT2003T.</title>
        <authorList>
            <person name="Tang K."/>
            <person name="Liu K."/>
            <person name="Jiao N."/>
        </authorList>
    </citation>
    <scope>NUCLEOTIDE SEQUENCE [LARGE SCALE GENOMIC DNA]</scope>
    <source>
        <strain evidence="1 2">JLT2003</strain>
    </source>
</reference>
<organism evidence="1 2">
    <name type="scientific">Oceaniovalibus guishaninsula JLT2003</name>
    <dbReference type="NCBI Taxonomy" id="1231392"/>
    <lineage>
        <taxon>Bacteria</taxon>
        <taxon>Pseudomonadati</taxon>
        <taxon>Pseudomonadota</taxon>
        <taxon>Alphaproteobacteria</taxon>
        <taxon>Rhodobacterales</taxon>
        <taxon>Roseobacteraceae</taxon>
        <taxon>Oceaniovalibus</taxon>
    </lineage>
</organism>
<accession>K2I850</accession>
<evidence type="ECO:0008006" key="3">
    <source>
        <dbReference type="Google" id="ProtNLM"/>
    </source>
</evidence>
<protein>
    <recommendedName>
        <fullName evidence="3">DUF1127 domain-containing protein</fullName>
    </recommendedName>
</protein>
<evidence type="ECO:0000313" key="1">
    <source>
        <dbReference type="EMBL" id="EKE45195.1"/>
    </source>
</evidence>
<proteinExistence type="predicted"/>
<dbReference type="Proteomes" id="UP000006765">
    <property type="component" value="Unassembled WGS sequence"/>
</dbReference>
<dbReference type="eggNOG" id="ENOG5033CH4">
    <property type="taxonomic scope" value="Bacteria"/>
</dbReference>